<evidence type="ECO:0008006" key="4">
    <source>
        <dbReference type="Google" id="ProtNLM"/>
    </source>
</evidence>
<dbReference type="EMBL" id="JAGGKG010000009">
    <property type="protein sequence ID" value="MBP1905663.1"/>
    <property type="molecule type" value="Genomic_DNA"/>
</dbReference>
<gene>
    <name evidence="2" type="ORF">J2Z32_002293</name>
</gene>
<accession>A0ABS4FSU6</accession>
<reference evidence="2 3" key="1">
    <citation type="submission" date="2021-03" db="EMBL/GenBank/DDBJ databases">
        <title>Genomic Encyclopedia of Type Strains, Phase IV (KMG-IV): sequencing the most valuable type-strain genomes for metagenomic binning, comparative biology and taxonomic classification.</title>
        <authorList>
            <person name="Goeker M."/>
        </authorList>
    </citation>
    <scope>NUCLEOTIDE SEQUENCE [LARGE SCALE GENOMIC DNA]</scope>
    <source>
        <strain evidence="2 3">DSM 14349</strain>
    </source>
</reference>
<comment type="caution">
    <text evidence="2">The sequence shown here is derived from an EMBL/GenBank/DDBJ whole genome shotgun (WGS) entry which is preliminary data.</text>
</comment>
<name>A0ABS4FSU6_9BACL</name>
<feature type="chain" id="PRO_5046150654" description="DUF5626 domain-containing protein" evidence="1">
    <location>
        <begin position="28"/>
        <end position="173"/>
    </location>
</feature>
<dbReference type="RefSeq" id="WP_210089282.1">
    <property type="nucleotide sequence ID" value="NZ_JAGGKG010000009.1"/>
</dbReference>
<keyword evidence="1" id="KW-0732">Signal</keyword>
<protein>
    <recommendedName>
        <fullName evidence="4">DUF5626 domain-containing protein</fullName>
    </recommendedName>
</protein>
<proteinExistence type="predicted"/>
<evidence type="ECO:0000313" key="2">
    <source>
        <dbReference type="EMBL" id="MBP1905663.1"/>
    </source>
</evidence>
<dbReference type="Proteomes" id="UP001519272">
    <property type="component" value="Unassembled WGS sequence"/>
</dbReference>
<evidence type="ECO:0000256" key="1">
    <source>
        <dbReference type="SAM" id="SignalP"/>
    </source>
</evidence>
<feature type="signal peptide" evidence="1">
    <location>
        <begin position="1"/>
        <end position="27"/>
    </location>
</feature>
<evidence type="ECO:0000313" key="3">
    <source>
        <dbReference type="Proteomes" id="UP001519272"/>
    </source>
</evidence>
<organism evidence="2 3">
    <name type="scientific">Paenibacillus turicensis</name>
    <dbReference type="NCBI Taxonomy" id="160487"/>
    <lineage>
        <taxon>Bacteria</taxon>
        <taxon>Bacillati</taxon>
        <taxon>Bacillota</taxon>
        <taxon>Bacilli</taxon>
        <taxon>Bacillales</taxon>
        <taxon>Paenibacillaceae</taxon>
        <taxon>Paenibacillus</taxon>
    </lineage>
</organism>
<sequence length="173" mass="19200">MKVKKMLAVLVTLCMAFILVTPISASAQENDKTIKIEYGVDYENKETGEYFRWKDVPSEFSLMGSVAKSFEFNIRYSVESTSFKIDSSSVKVKASAHVENYNGTRVSGYSGHKYTVELFKGFTTKSVQMKLGKTESGTISGLSKGSNYKLRVVNNDRLGDNHYLVGSGTITNN</sequence>
<keyword evidence="3" id="KW-1185">Reference proteome</keyword>